<evidence type="ECO:0000313" key="2">
    <source>
        <dbReference type="EMBL" id="CAK0832127.1"/>
    </source>
</evidence>
<accession>A0ABN9SK27</accession>
<gene>
    <name evidence="2" type="ORF">PCOR1329_LOCUS30226</name>
</gene>
<name>A0ABN9SK27_9DINO</name>
<keyword evidence="3" id="KW-1185">Reference proteome</keyword>
<proteinExistence type="predicted"/>
<reference evidence="2" key="1">
    <citation type="submission" date="2023-10" db="EMBL/GenBank/DDBJ databases">
        <authorList>
            <person name="Chen Y."/>
            <person name="Shah S."/>
            <person name="Dougan E. K."/>
            <person name="Thang M."/>
            <person name="Chan C."/>
        </authorList>
    </citation>
    <scope>NUCLEOTIDE SEQUENCE [LARGE SCALE GENOMIC DNA]</scope>
</reference>
<feature type="compositionally biased region" description="Polar residues" evidence="1">
    <location>
        <begin position="143"/>
        <end position="153"/>
    </location>
</feature>
<dbReference type="Gene3D" id="2.60.120.620">
    <property type="entry name" value="q2cbj1_9rhob like domain"/>
    <property type="match status" value="1"/>
</dbReference>
<feature type="region of interest" description="Disordered" evidence="1">
    <location>
        <begin position="143"/>
        <end position="179"/>
    </location>
</feature>
<dbReference type="Proteomes" id="UP001189429">
    <property type="component" value="Unassembled WGS sequence"/>
</dbReference>
<evidence type="ECO:0008006" key="4">
    <source>
        <dbReference type="Google" id="ProtNLM"/>
    </source>
</evidence>
<organism evidence="2 3">
    <name type="scientific">Prorocentrum cordatum</name>
    <dbReference type="NCBI Taxonomy" id="2364126"/>
    <lineage>
        <taxon>Eukaryota</taxon>
        <taxon>Sar</taxon>
        <taxon>Alveolata</taxon>
        <taxon>Dinophyceae</taxon>
        <taxon>Prorocentrales</taxon>
        <taxon>Prorocentraceae</taxon>
        <taxon>Prorocentrum</taxon>
    </lineage>
</organism>
<evidence type="ECO:0000256" key="1">
    <source>
        <dbReference type="SAM" id="MobiDB-lite"/>
    </source>
</evidence>
<evidence type="ECO:0000313" key="3">
    <source>
        <dbReference type="Proteomes" id="UP001189429"/>
    </source>
</evidence>
<comment type="caution">
    <text evidence="2">The sequence shown here is derived from an EMBL/GenBank/DDBJ whole genome shotgun (WGS) entry which is preliminary data.</text>
</comment>
<protein>
    <recommendedName>
        <fullName evidence="4">Prolyl 4-hydroxylase alpha subunit Fe(2+) 2OG dioxygenase domain-containing protein</fullName>
    </recommendedName>
</protein>
<dbReference type="EMBL" id="CAUYUJ010011558">
    <property type="protein sequence ID" value="CAK0832127.1"/>
    <property type="molecule type" value="Genomic_DNA"/>
</dbReference>
<sequence length="196" mass="21517">MWASRCSPGSGSVLLWYNYHANGRGDYNALHGGCPPAEGLEKWTGNKWIRIKPGSTPPAEWMEDHPGLKRFGWKENALEDLVGRRKVQDDPAATCSLSVSNLYSKTDALKLAWINPKTRQAKEVAEVLPGRSTQLKSFLVTSPWPTAAGSPSPSLARGQEQFPRRRRPRGPAGCRQRSRPAWVLSGPSQCGVIPCG</sequence>